<dbReference type="AlphaFoldDB" id="A0A4R9K9F0"/>
<sequence>MYGISPLYKNIKNSLYIFSALLIVNCGAISTENPCDPSSNAFLNTQLLKFLLNDTSSTCGIAANECGVLKMGEAAKIVLGQPDFVTSSGGNAINRFGPAGLALDTHLGGIWVSDGSNTRVMHFPAPLQTNMESDIILTGPMAEARSIAMDLSGGIWVVSGTTATNGNSVLHFPAGMNSGTSFDIRLGTGTSGSGQNTLSNPFGVAVDANDGVWVSDYFNSRVMHYSPPFSSGMNADLVLGVATFSAGGGPASISTLGAPMAVGVDPSGNVWVADSGNNRVLQFKPPFTNGMNADLVLGQPDFVTSTSPSTPNKQNLMSPRGFAFAANGAVWVSDGGNTRAVRYSPPFTNGMAADNVLGQPDFISKNTTMAISAKVTNNTNGIAIDPCGVWVVDSPNNRVLFFP</sequence>
<keyword evidence="4" id="KW-1185">Reference proteome</keyword>
<dbReference type="GO" id="GO:0008270">
    <property type="term" value="F:zinc ion binding"/>
    <property type="evidence" value="ECO:0007669"/>
    <property type="project" value="UniProtKB-KW"/>
</dbReference>
<dbReference type="SUPFAM" id="SSF63829">
    <property type="entry name" value="Calcium-dependent phosphotriesterase"/>
    <property type="match status" value="1"/>
</dbReference>
<accession>A0A4R9K9F0</accession>
<evidence type="ECO:0000313" key="4">
    <source>
        <dbReference type="Proteomes" id="UP000297762"/>
    </source>
</evidence>
<keyword evidence="1" id="KW-0677">Repeat</keyword>
<evidence type="ECO:0008006" key="5">
    <source>
        <dbReference type="Google" id="ProtNLM"/>
    </source>
</evidence>
<dbReference type="PANTHER" id="PTHR24104">
    <property type="entry name" value="E3 UBIQUITIN-PROTEIN LIGASE NHLRC1-RELATED"/>
    <property type="match status" value="1"/>
</dbReference>
<dbReference type="EMBL" id="RQGF01000020">
    <property type="protein sequence ID" value="TGL62060.1"/>
    <property type="molecule type" value="Genomic_DNA"/>
</dbReference>
<dbReference type="PANTHER" id="PTHR24104:SF25">
    <property type="entry name" value="PROTEIN LIN-41"/>
    <property type="match status" value="1"/>
</dbReference>
<dbReference type="Proteomes" id="UP000297762">
    <property type="component" value="Unassembled WGS sequence"/>
</dbReference>
<dbReference type="Pfam" id="PF01436">
    <property type="entry name" value="NHL"/>
    <property type="match status" value="1"/>
</dbReference>
<organism evidence="3 4">
    <name type="scientific">Leptospira sarikeiensis</name>
    <dbReference type="NCBI Taxonomy" id="2484943"/>
    <lineage>
        <taxon>Bacteria</taxon>
        <taxon>Pseudomonadati</taxon>
        <taxon>Spirochaetota</taxon>
        <taxon>Spirochaetia</taxon>
        <taxon>Leptospirales</taxon>
        <taxon>Leptospiraceae</taxon>
        <taxon>Leptospira</taxon>
    </lineage>
</organism>
<dbReference type="InterPro" id="IPR050952">
    <property type="entry name" value="TRIM-NHL_E3_ligases"/>
</dbReference>
<dbReference type="Gene3D" id="2.120.10.30">
    <property type="entry name" value="TolB, C-terminal domain"/>
    <property type="match status" value="1"/>
</dbReference>
<dbReference type="OrthoDB" id="9799230at2"/>
<protein>
    <recommendedName>
        <fullName evidence="5">NHL repeat protein</fullName>
    </recommendedName>
</protein>
<reference evidence="3" key="1">
    <citation type="journal article" date="2019" name="PLoS Negl. Trop. Dis.">
        <title>Revisiting the worldwide diversity of Leptospira species in the environment.</title>
        <authorList>
            <person name="Vincent A.T."/>
            <person name="Schiettekatte O."/>
            <person name="Bourhy P."/>
            <person name="Veyrier F.J."/>
            <person name="Picardeau M."/>
        </authorList>
    </citation>
    <scope>NUCLEOTIDE SEQUENCE [LARGE SCALE GENOMIC DNA]</scope>
    <source>
        <strain evidence="3">201702455</strain>
    </source>
</reference>
<dbReference type="InterPro" id="IPR001258">
    <property type="entry name" value="NHL_repeat"/>
</dbReference>
<dbReference type="CDD" id="cd05819">
    <property type="entry name" value="NHL"/>
    <property type="match status" value="1"/>
</dbReference>
<proteinExistence type="predicted"/>
<feature type="repeat" description="NHL" evidence="2">
    <location>
        <begin position="259"/>
        <end position="286"/>
    </location>
</feature>
<name>A0A4R9K9F0_9LEPT</name>
<dbReference type="InterPro" id="IPR011042">
    <property type="entry name" value="6-blade_b-propeller_TolB-like"/>
</dbReference>
<evidence type="ECO:0000256" key="2">
    <source>
        <dbReference type="PROSITE-ProRule" id="PRU00504"/>
    </source>
</evidence>
<gene>
    <name evidence="3" type="ORF">EHQ64_08955</name>
</gene>
<evidence type="ECO:0000256" key="1">
    <source>
        <dbReference type="ARBA" id="ARBA00022737"/>
    </source>
</evidence>
<feature type="repeat" description="NHL" evidence="2">
    <location>
        <begin position="189"/>
        <end position="228"/>
    </location>
</feature>
<comment type="caution">
    <text evidence="3">The sequence shown here is derived from an EMBL/GenBank/DDBJ whole genome shotgun (WGS) entry which is preliminary data.</text>
</comment>
<evidence type="ECO:0000313" key="3">
    <source>
        <dbReference type="EMBL" id="TGL62060.1"/>
    </source>
</evidence>
<dbReference type="PROSITE" id="PS51125">
    <property type="entry name" value="NHL"/>
    <property type="match status" value="2"/>
</dbReference>